<evidence type="ECO:0000313" key="3">
    <source>
        <dbReference type="EMBL" id="PWA98985.1"/>
    </source>
</evidence>
<dbReference type="SUPFAM" id="SSF82199">
    <property type="entry name" value="SET domain"/>
    <property type="match status" value="1"/>
</dbReference>
<dbReference type="OrthoDB" id="767438at2759"/>
<feature type="compositionally biased region" description="Acidic residues" evidence="1">
    <location>
        <begin position="781"/>
        <end position="790"/>
    </location>
</feature>
<dbReference type="PANTHER" id="PTHR46450:SF24">
    <property type="entry name" value="HISTONE-LYSINE N-METHYLTRANSFERASE SUVR4"/>
    <property type="match status" value="1"/>
</dbReference>
<evidence type="ECO:0000256" key="1">
    <source>
        <dbReference type="SAM" id="MobiDB-lite"/>
    </source>
</evidence>
<sequence length="1250" mass="139340">MSDTMDNAIVHANIVGYKNDSNKDLESPKEDCVSEILTKRGDVSPSSIKRLQISDFCAQNHFFQQLSGLNKLIPKQIMTVEEKYLRRCLELIHTSAMTANSRPISSSRVVGGGNGGRDALFLFSSGNENLVMSSSVDPITQFEDWNTTSGCILCKVIFNLAISGLLSMSDTMDNAIVHANIVGYKNNPNKEFESPKEDCVSEILTKRGDVLPSSIKRLQISDFCAQNHFFQQLSGLNKLIPKQIMTVEEKYLRRCLELIHTSAMTANSRPISSSRVVGGGNGGRDALFLISSGNENLVMSSSVDPIVGSITGSPTMIKLLNSPLLRQLGASDDDISNGNPSAIEVRESKCVDSSHEIEKKRVLPEDQIFGCSPDQREVYSTNLSKVDSNRDNSCDYVYSFYSRAGKRENVIHEEESELVGKMRVSTSFTVCPQGTDIMETQYILYATGEHSEGGTHTPNQMVKKSKGLSRKVSNIFKGNHIRKRTSSKFDGSVAIQDTSLELNEEGNLFQESGFSSNTELVAIVVKDHIPESQKKVEVGGWGLKFLKEGGNKQKIVSPTIQSVPCEPCRQNTSHHSSSMDVVVPAGVHGGPRTKNGGPSSLVERWRSGGSCDCGGWDIGCPLTILNAGPNYKEVLYQGGVFGKSNSFELFTQGCKQGMPVIEVTNVHDGLYYIHYQSSVSALQSLSIAVAIIHSHSPTLKPKHLGISERTVRSTLKRLLEAYENNWTYIEEESYRVLIEAIFEPEEPVVLNKPKLRFDNEEPMVLDKRKLRFDNEVPDFNLLDEPDEEEIEPLRKKPRRQNRPSTPAGSSVPCSSNYASEMQQMVEPDFGAMDVLEPAKPEVVHFYRRRLSNRIEKVQHDTNLFGDSDDEENEAQSQDRPSSPAGSSVPCSISSSNGEVKLALSICKPLHGFRIPSLDAVMKQVEEKYQENFRGLGVDFTLSELLKEICDCFVEQGNMSDGNNQSLVQTFENFMEAEKQCGQLSLSTTPSDHTDAPVPIPRSVVSSPFTYVHEVNGVYSDVFDQTFRKQKTPVVDNLSGSTHLTLCLKDNSLQRGTHTNLQVFMTSEGKGWGLRTLEDLPKGTFVCEHVGEIVSNTELFERNEQNTDEKHTYPVLLDANWSSEGFLKDMEALCLDATSFGNVARFINHRCKDANLVAIPVEVESPDHHYYHHVFFTARDVKAMEELTWDYGIDFDDDSHPVKAFHCKCGSKHGTRQTANRKDEVVRKQERLIAPFCYWYDYISEARDVSF</sequence>
<feature type="domain" description="SET" evidence="2">
    <location>
        <begin position="1058"/>
        <end position="1191"/>
    </location>
</feature>
<dbReference type="SMART" id="SM00317">
    <property type="entry name" value="SET"/>
    <property type="match status" value="1"/>
</dbReference>
<dbReference type="InterPro" id="IPR001214">
    <property type="entry name" value="SET_dom"/>
</dbReference>
<dbReference type="Proteomes" id="UP000245207">
    <property type="component" value="Unassembled WGS sequence"/>
</dbReference>
<feature type="compositionally biased region" description="Polar residues" evidence="1">
    <location>
        <begin position="802"/>
        <end position="815"/>
    </location>
</feature>
<dbReference type="STRING" id="35608.A0A2U1QLV3"/>
<dbReference type="InterPro" id="IPR043017">
    <property type="entry name" value="WIYLD_dom_sf"/>
</dbReference>
<dbReference type="EMBL" id="PKPP01000041">
    <property type="protein sequence ID" value="PWA98985.1"/>
    <property type="molecule type" value="Genomic_DNA"/>
</dbReference>
<dbReference type="PANTHER" id="PTHR46450">
    <property type="entry name" value="INACTIVE HISTONE-LYSINE N-METHYLTRANSFERASE SUVR1-RELATED"/>
    <property type="match status" value="1"/>
</dbReference>
<dbReference type="Pfam" id="PF10440">
    <property type="entry name" value="WIYLD"/>
    <property type="match status" value="1"/>
</dbReference>
<dbReference type="AlphaFoldDB" id="A0A2U1QLV3"/>
<dbReference type="Gene3D" id="2.170.270.10">
    <property type="entry name" value="SET domain"/>
    <property type="match status" value="1"/>
</dbReference>
<name>A0A2U1QLV3_ARTAN</name>
<organism evidence="3 4">
    <name type="scientific">Artemisia annua</name>
    <name type="common">Sweet wormwood</name>
    <dbReference type="NCBI Taxonomy" id="35608"/>
    <lineage>
        <taxon>Eukaryota</taxon>
        <taxon>Viridiplantae</taxon>
        <taxon>Streptophyta</taxon>
        <taxon>Embryophyta</taxon>
        <taxon>Tracheophyta</taxon>
        <taxon>Spermatophyta</taxon>
        <taxon>Magnoliopsida</taxon>
        <taxon>eudicotyledons</taxon>
        <taxon>Gunneridae</taxon>
        <taxon>Pentapetalae</taxon>
        <taxon>asterids</taxon>
        <taxon>campanulids</taxon>
        <taxon>Asterales</taxon>
        <taxon>Asteraceae</taxon>
        <taxon>Asteroideae</taxon>
        <taxon>Anthemideae</taxon>
        <taxon>Artemisiinae</taxon>
        <taxon>Artemisia</taxon>
    </lineage>
</organism>
<dbReference type="Gene3D" id="1.10.8.850">
    <property type="entry name" value="Histone-lysine N methyltransferase , C-terminal domain-like"/>
    <property type="match status" value="1"/>
</dbReference>
<evidence type="ECO:0000313" key="4">
    <source>
        <dbReference type="Proteomes" id="UP000245207"/>
    </source>
</evidence>
<reference evidence="3 4" key="1">
    <citation type="journal article" date="2018" name="Mol. Plant">
        <title>The genome of Artemisia annua provides insight into the evolution of Asteraceae family and artemisinin biosynthesis.</title>
        <authorList>
            <person name="Shen Q."/>
            <person name="Zhang L."/>
            <person name="Liao Z."/>
            <person name="Wang S."/>
            <person name="Yan T."/>
            <person name="Shi P."/>
            <person name="Liu M."/>
            <person name="Fu X."/>
            <person name="Pan Q."/>
            <person name="Wang Y."/>
            <person name="Lv Z."/>
            <person name="Lu X."/>
            <person name="Zhang F."/>
            <person name="Jiang W."/>
            <person name="Ma Y."/>
            <person name="Chen M."/>
            <person name="Hao X."/>
            <person name="Li L."/>
            <person name="Tang Y."/>
            <person name="Lv G."/>
            <person name="Zhou Y."/>
            <person name="Sun X."/>
            <person name="Brodelius P.E."/>
            <person name="Rose J.K.C."/>
            <person name="Tang K."/>
        </authorList>
    </citation>
    <scope>NUCLEOTIDE SEQUENCE [LARGE SCALE GENOMIC DNA]</scope>
    <source>
        <strain evidence="4">cv. Huhao1</strain>
        <tissue evidence="3">Leaf</tissue>
    </source>
</reference>
<dbReference type="Pfam" id="PF12043">
    <property type="entry name" value="DUF3527"/>
    <property type="match status" value="1"/>
</dbReference>
<feature type="region of interest" description="Disordered" evidence="1">
    <location>
        <begin position="781"/>
        <end position="815"/>
    </location>
</feature>
<dbReference type="PROSITE" id="PS50280">
    <property type="entry name" value="SET"/>
    <property type="match status" value="1"/>
</dbReference>
<protein>
    <recommendedName>
        <fullName evidence="2">SET domain-containing protein</fullName>
    </recommendedName>
</protein>
<dbReference type="Pfam" id="PF00856">
    <property type="entry name" value="SET"/>
    <property type="match status" value="1"/>
</dbReference>
<feature type="region of interest" description="Disordered" evidence="1">
    <location>
        <begin position="859"/>
        <end position="891"/>
    </location>
</feature>
<gene>
    <name evidence="3" type="ORF">CTI12_AA013890</name>
</gene>
<dbReference type="InterPro" id="IPR046341">
    <property type="entry name" value="SET_dom_sf"/>
</dbReference>
<keyword evidence="4" id="KW-1185">Reference proteome</keyword>
<dbReference type="InterPro" id="IPR021916">
    <property type="entry name" value="DUF3527"/>
</dbReference>
<proteinExistence type="predicted"/>
<dbReference type="InterPro" id="IPR018848">
    <property type="entry name" value="WIYLD_domain"/>
</dbReference>
<evidence type="ECO:0000259" key="2">
    <source>
        <dbReference type="PROSITE" id="PS50280"/>
    </source>
</evidence>
<accession>A0A2U1QLV3</accession>
<feature type="compositionally biased region" description="Polar residues" evidence="1">
    <location>
        <begin position="874"/>
        <end position="891"/>
    </location>
</feature>
<comment type="caution">
    <text evidence="3">The sequence shown here is derived from an EMBL/GenBank/DDBJ whole genome shotgun (WGS) entry which is preliminary data.</text>
</comment>